<accession>A0A914DSE6</accession>
<dbReference type="Gene3D" id="2.20.25.240">
    <property type="match status" value="1"/>
</dbReference>
<evidence type="ECO:0000259" key="1">
    <source>
        <dbReference type="Pfam" id="PF10551"/>
    </source>
</evidence>
<dbReference type="AlphaFoldDB" id="A0A914DSE6"/>
<feature type="domain" description="MULE transposase" evidence="1">
    <location>
        <begin position="176"/>
        <end position="262"/>
    </location>
</feature>
<dbReference type="WBParaSite" id="ACRNAN_scaffold3868.g24370.t1">
    <property type="protein sequence ID" value="ACRNAN_scaffold3868.g24370.t1"/>
    <property type="gene ID" value="ACRNAN_scaffold3868.g24370"/>
</dbReference>
<dbReference type="Pfam" id="PF10551">
    <property type="entry name" value="MULE"/>
    <property type="match status" value="1"/>
</dbReference>
<keyword evidence="2" id="KW-1185">Reference proteome</keyword>
<dbReference type="Proteomes" id="UP000887540">
    <property type="component" value="Unplaced"/>
</dbReference>
<name>A0A914DSE6_9BILA</name>
<evidence type="ECO:0000313" key="2">
    <source>
        <dbReference type="Proteomes" id="UP000887540"/>
    </source>
</evidence>
<protein>
    <submittedName>
        <fullName evidence="3">MULE transposase domain-containing protein</fullName>
    </submittedName>
</protein>
<evidence type="ECO:0000313" key="3">
    <source>
        <dbReference type="WBParaSite" id="ACRNAN_scaffold3868.g24370.t1"/>
    </source>
</evidence>
<reference evidence="3" key="1">
    <citation type="submission" date="2022-11" db="UniProtKB">
        <authorList>
            <consortium name="WormBaseParasite"/>
        </authorList>
    </citation>
    <scope>IDENTIFICATION</scope>
</reference>
<dbReference type="PANTHER" id="PTHR47160">
    <property type="entry name" value="PUTATIVE-RELATED"/>
    <property type="match status" value="1"/>
</dbReference>
<sequence>MVAVNAKILKSSRSSGETIIADGYVYNKGYDNQYITTVYCNKRNIAGCLARGRFMKSTGRLNLIVQHNHPAVPESPMERPKDLVDRILMDVNEEDRKSFKKLRSMRSFVGRVRSSQEGYIKCASTMEKLENANLEKAKTALGENLLLKDSGLVAGKRQVVFATEKDVELLASCSTLYLDGTFKPTPKLFNQVWTVAGEYKHHFVPCVFSLLTNKDTESYIFVLNELKIRGVNPSKVHGDFEAGEIAAINEVWPNAELILGRFTVLGFSVDEHNLEQNFIDCCNALNAFTGPEFMPTRNFIAYFKRTWVGGEIDGKMKRPKYSFATWHYYKIAEEMEARTNNALEAFNRSLQEKIGLNRKSINNFVEALKQQQTSNRQTVVDADRSHYRADTQDLKVRDVCRQVDWFADDKLTYLDSLVSILRPDRFV</sequence>
<dbReference type="PANTHER" id="PTHR47160:SF10">
    <property type="entry name" value="MULE TRANSPOSASE DOMAIN-CONTAINING PROTEIN"/>
    <property type="match status" value="1"/>
</dbReference>
<proteinExistence type="predicted"/>
<dbReference type="InterPro" id="IPR018289">
    <property type="entry name" value="MULE_transposase_dom"/>
</dbReference>
<organism evidence="2 3">
    <name type="scientific">Acrobeloides nanus</name>
    <dbReference type="NCBI Taxonomy" id="290746"/>
    <lineage>
        <taxon>Eukaryota</taxon>
        <taxon>Metazoa</taxon>
        <taxon>Ecdysozoa</taxon>
        <taxon>Nematoda</taxon>
        <taxon>Chromadorea</taxon>
        <taxon>Rhabditida</taxon>
        <taxon>Tylenchina</taxon>
        <taxon>Cephalobomorpha</taxon>
        <taxon>Cephaloboidea</taxon>
        <taxon>Cephalobidae</taxon>
        <taxon>Acrobeloides</taxon>
    </lineage>
</organism>